<proteinExistence type="predicted"/>
<gene>
    <name evidence="1" type="ORF">ANE_LOCUS17187</name>
</gene>
<dbReference type="EMBL" id="CABITT030000005">
    <property type="protein sequence ID" value="VVB06743.1"/>
    <property type="molecule type" value="Genomic_DNA"/>
</dbReference>
<name>A0A565BZB0_9BRAS</name>
<evidence type="ECO:0000313" key="2">
    <source>
        <dbReference type="Proteomes" id="UP000489600"/>
    </source>
</evidence>
<evidence type="ECO:0000313" key="1">
    <source>
        <dbReference type="EMBL" id="VVB06743.1"/>
    </source>
</evidence>
<dbReference type="OrthoDB" id="1109206at2759"/>
<dbReference type="AlphaFoldDB" id="A0A565BZB0"/>
<organism evidence="1 2">
    <name type="scientific">Arabis nemorensis</name>
    <dbReference type="NCBI Taxonomy" id="586526"/>
    <lineage>
        <taxon>Eukaryota</taxon>
        <taxon>Viridiplantae</taxon>
        <taxon>Streptophyta</taxon>
        <taxon>Embryophyta</taxon>
        <taxon>Tracheophyta</taxon>
        <taxon>Spermatophyta</taxon>
        <taxon>Magnoliopsida</taxon>
        <taxon>eudicotyledons</taxon>
        <taxon>Gunneridae</taxon>
        <taxon>Pentapetalae</taxon>
        <taxon>rosids</taxon>
        <taxon>malvids</taxon>
        <taxon>Brassicales</taxon>
        <taxon>Brassicaceae</taxon>
        <taxon>Arabideae</taxon>
        <taxon>Arabis</taxon>
    </lineage>
</organism>
<dbReference type="Proteomes" id="UP000489600">
    <property type="component" value="Unassembled WGS sequence"/>
</dbReference>
<comment type="caution">
    <text evidence="1">The sequence shown here is derived from an EMBL/GenBank/DDBJ whole genome shotgun (WGS) entry which is preliminary data.</text>
</comment>
<protein>
    <submittedName>
        <fullName evidence="1">Uncharacterized protein</fullName>
    </submittedName>
</protein>
<accession>A0A565BZB0</accession>
<sequence length="145" mass="17436">MARPPPLQPWGVTTEQEFKVCDEIRKCILRMLRSMLKHPYEKYSDMPIDVKESWHRTFAQKFTWDHRRTTQVLQTFDQYAGIQYSRHMSQWKRAYGKKKKRAKDLEDHVWKGFCEYWSVPSTKIIYEKNSESQGPLCCIGWTSKP</sequence>
<keyword evidence="2" id="KW-1185">Reference proteome</keyword>
<reference evidence="1" key="1">
    <citation type="submission" date="2019-07" db="EMBL/GenBank/DDBJ databases">
        <authorList>
            <person name="Dittberner H."/>
        </authorList>
    </citation>
    <scope>NUCLEOTIDE SEQUENCE [LARGE SCALE GENOMIC DNA]</scope>
</reference>